<keyword evidence="3" id="KW-1185">Reference proteome</keyword>
<gene>
    <name evidence="2" type="ORF">NDU88_000429</name>
</gene>
<proteinExistence type="predicted"/>
<sequence>MSRVAWRLAPHSKHFPRNNTKSGTVPPPERTAGSLSLRGGGVLGLCSHTAGGAHPRSAVSAVLELTEENCLCYWRAPKECHLLQ</sequence>
<protein>
    <submittedName>
        <fullName evidence="2">Uncharacterized protein</fullName>
    </submittedName>
</protein>
<evidence type="ECO:0000313" key="2">
    <source>
        <dbReference type="EMBL" id="KAJ1159925.1"/>
    </source>
</evidence>
<feature type="region of interest" description="Disordered" evidence="1">
    <location>
        <begin position="1"/>
        <end position="31"/>
    </location>
</feature>
<name>A0AAV7S852_PLEWA</name>
<evidence type="ECO:0000256" key="1">
    <source>
        <dbReference type="SAM" id="MobiDB-lite"/>
    </source>
</evidence>
<comment type="caution">
    <text evidence="2">The sequence shown here is derived from an EMBL/GenBank/DDBJ whole genome shotgun (WGS) entry which is preliminary data.</text>
</comment>
<organism evidence="2 3">
    <name type="scientific">Pleurodeles waltl</name>
    <name type="common">Iberian ribbed newt</name>
    <dbReference type="NCBI Taxonomy" id="8319"/>
    <lineage>
        <taxon>Eukaryota</taxon>
        <taxon>Metazoa</taxon>
        <taxon>Chordata</taxon>
        <taxon>Craniata</taxon>
        <taxon>Vertebrata</taxon>
        <taxon>Euteleostomi</taxon>
        <taxon>Amphibia</taxon>
        <taxon>Batrachia</taxon>
        <taxon>Caudata</taxon>
        <taxon>Salamandroidea</taxon>
        <taxon>Salamandridae</taxon>
        <taxon>Pleurodelinae</taxon>
        <taxon>Pleurodeles</taxon>
    </lineage>
</organism>
<reference evidence="2" key="1">
    <citation type="journal article" date="2022" name="bioRxiv">
        <title>Sequencing and chromosome-scale assembly of the giantPleurodeles waltlgenome.</title>
        <authorList>
            <person name="Brown T."/>
            <person name="Elewa A."/>
            <person name="Iarovenko S."/>
            <person name="Subramanian E."/>
            <person name="Araus A.J."/>
            <person name="Petzold A."/>
            <person name="Susuki M."/>
            <person name="Suzuki K.-i.T."/>
            <person name="Hayashi T."/>
            <person name="Toyoda A."/>
            <person name="Oliveira C."/>
            <person name="Osipova E."/>
            <person name="Leigh N.D."/>
            <person name="Simon A."/>
            <person name="Yun M.H."/>
        </authorList>
    </citation>
    <scope>NUCLEOTIDE SEQUENCE</scope>
    <source>
        <strain evidence="2">20211129_DDA</strain>
        <tissue evidence="2">Liver</tissue>
    </source>
</reference>
<dbReference type="AlphaFoldDB" id="A0AAV7S852"/>
<accession>A0AAV7S852</accession>
<dbReference type="EMBL" id="JANPWB010000008">
    <property type="protein sequence ID" value="KAJ1159925.1"/>
    <property type="molecule type" value="Genomic_DNA"/>
</dbReference>
<evidence type="ECO:0000313" key="3">
    <source>
        <dbReference type="Proteomes" id="UP001066276"/>
    </source>
</evidence>
<dbReference type="Proteomes" id="UP001066276">
    <property type="component" value="Chromosome 4_2"/>
</dbReference>